<evidence type="ECO:0000313" key="1">
    <source>
        <dbReference type="EMBL" id="GIY54681.1"/>
    </source>
</evidence>
<dbReference type="Proteomes" id="UP001054837">
    <property type="component" value="Unassembled WGS sequence"/>
</dbReference>
<proteinExistence type="predicted"/>
<gene>
    <name evidence="1" type="ORF">CDAR_47121</name>
</gene>
<organism evidence="1 2">
    <name type="scientific">Caerostris darwini</name>
    <dbReference type="NCBI Taxonomy" id="1538125"/>
    <lineage>
        <taxon>Eukaryota</taxon>
        <taxon>Metazoa</taxon>
        <taxon>Ecdysozoa</taxon>
        <taxon>Arthropoda</taxon>
        <taxon>Chelicerata</taxon>
        <taxon>Arachnida</taxon>
        <taxon>Araneae</taxon>
        <taxon>Araneomorphae</taxon>
        <taxon>Entelegynae</taxon>
        <taxon>Araneoidea</taxon>
        <taxon>Araneidae</taxon>
        <taxon>Caerostris</taxon>
    </lineage>
</organism>
<evidence type="ECO:0000313" key="2">
    <source>
        <dbReference type="Proteomes" id="UP001054837"/>
    </source>
</evidence>
<comment type="caution">
    <text evidence="1">The sequence shown here is derived from an EMBL/GenBank/DDBJ whole genome shotgun (WGS) entry which is preliminary data.</text>
</comment>
<dbReference type="EMBL" id="BPLQ01010955">
    <property type="protein sequence ID" value="GIY54681.1"/>
    <property type="molecule type" value="Genomic_DNA"/>
</dbReference>
<name>A0AAV4UA99_9ARAC</name>
<protein>
    <submittedName>
        <fullName evidence="1">Uncharacterized protein</fullName>
    </submittedName>
</protein>
<reference evidence="1 2" key="1">
    <citation type="submission" date="2021-06" db="EMBL/GenBank/DDBJ databases">
        <title>Caerostris darwini draft genome.</title>
        <authorList>
            <person name="Kono N."/>
            <person name="Arakawa K."/>
        </authorList>
    </citation>
    <scope>NUCLEOTIDE SEQUENCE [LARGE SCALE GENOMIC DNA]</scope>
</reference>
<accession>A0AAV4UA99</accession>
<keyword evidence="2" id="KW-1185">Reference proteome</keyword>
<sequence>MPREEVRASFRQASEGALLPSAPNEVAGGADDSVVADPPLANRESCLLRSHVACFALICKAGFYLLLIRRGHELQAGQQLPTGLEEEDDTEVWNSLRFDLILIGVIHVYIYIC</sequence>
<dbReference type="AlphaFoldDB" id="A0AAV4UA99"/>